<dbReference type="EMBL" id="WHWB01032579">
    <property type="protein sequence ID" value="KAJ7425001.1"/>
    <property type="molecule type" value="Genomic_DNA"/>
</dbReference>
<accession>A0ABQ9DLT1</accession>
<evidence type="ECO:0000313" key="1">
    <source>
        <dbReference type="EMBL" id="KAJ7425001.1"/>
    </source>
</evidence>
<reference evidence="1" key="1">
    <citation type="submission" date="2019-10" db="EMBL/GenBank/DDBJ databases">
        <authorList>
            <person name="Soares A.E.R."/>
            <person name="Aleixo A."/>
            <person name="Schneider P."/>
            <person name="Miyaki C.Y."/>
            <person name="Schneider M.P."/>
            <person name="Mello C."/>
            <person name="Vasconcelos A.T.R."/>
        </authorList>
    </citation>
    <scope>NUCLEOTIDE SEQUENCE</scope>
    <source>
        <tissue evidence="1">Muscle</tissue>
    </source>
</reference>
<gene>
    <name evidence="1" type="ORF">WISP_25843</name>
</gene>
<evidence type="ECO:0000313" key="2">
    <source>
        <dbReference type="Proteomes" id="UP001145742"/>
    </source>
</evidence>
<organism evidence="1 2">
    <name type="scientific">Willisornis vidua</name>
    <name type="common">Xingu scale-backed antbird</name>
    <dbReference type="NCBI Taxonomy" id="1566151"/>
    <lineage>
        <taxon>Eukaryota</taxon>
        <taxon>Metazoa</taxon>
        <taxon>Chordata</taxon>
        <taxon>Craniata</taxon>
        <taxon>Vertebrata</taxon>
        <taxon>Euteleostomi</taxon>
        <taxon>Archelosauria</taxon>
        <taxon>Archosauria</taxon>
        <taxon>Dinosauria</taxon>
        <taxon>Saurischia</taxon>
        <taxon>Theropoda</taxon>
        <taxon>Coelurosauria</taxon>
        <taxon>Aves</taxon>
        <taxon>Neognathae</taxon>
        <taxon>Neoaves</taxon>
        <taxon>Telluraves</taxon>
        <taxon>Australaves</taxon>
        <taxon>Passeriformes</taxon>
        <taxon>Thamnophilidae</taxon>
        <taxon>Willisornis</taxon>
    </lineage>
</organism>
<proteinExistence type="predicted"/>
<name>A0ABQ9DLT1_9PASS</name>
<sequence>MVQLPQGLSWAAGQDAIGPLGHLGTQLTHDQPAVTQHLELLLCWVTSQLLISKPVAIHGVVVTQEQDLALCLIEPHIISLSPSDNQALNTVNIICVNDTCPDPSAKPFYHPREQQSSLVSCKLTEGALIPLIQIIDKGIKQN</sequence>
<protein>
    <submittedName>
        <fullName evidence="1">Uncharacterized protein</fullName>
    </submittedName>
</protein>
<dbReference type="Proteomes" id="UP001145742">
    <property type="component" value="Unassembled WGS sequence"/>
</dbReference>
<keyword evidence="2" id="KW-1185">Reference proteome</keyword>
<comment type="caution">
    <text evidence="1">The sequence shown here is derived from an EMBL/GenBank/DDBJ whole genome shotgun (WGS) entry which is preliminary data.</text>
</comment>